<name>A0A4P7N7Y0_PYROR</name>
<dbReference type="AlphaFoldDB" id="A0A4P7N7Y0"/>
<accession>A0A4P7N7Y0</accession>
<dbReference type="EMBL" id="CP034205">
    <property type="protein sequence ID" value="QBZ57056.1"/>
    <property type="molecule type" value="Genomic_DNA"/>
</dbReference>
<organism evidence="1 2">
    <name type="scientific">Pyricularia oryzae</name>
    <name type="common">Rice blast fungus</name>
    <name type="synonym">Magnaporthe oryzae</name>
    <dbReference type="NCBI Taxonomy" id="318829"/>
    <lineage>
        <taxon>Eukaryota</taxon>
        <taxon>Fungi</taxon>
        <taxon>Dikarya</taxon>
        <taxon>Ascomycota</taxon>
        <taxon>Pezizomycotina</taxon>
        <taxon>Sordariomycetes</taxon>
        <taxon>Sordariomycetidae</taxon>
        <taxon>Magnaporthales</taxon>
        <taxon>Pyriculariaceae</taxon>
        <taxon>Pyricularia</taxon>
    </lineage>
</organism>
<protein>
    <submittedName>
        <fullName evidence="1">Uncharacterized protein</fullName>
    </submittedName>
</protein>
<feature type="non-terminal residue" evidence="1">
    <location>
        <position position="1"/>
    </location>
</feature>
<evidence type="ECO:0000313" key="1">
    <source>
        <dbReference type="EMBL" id="QBZ57056.1"/>
    </source>
</evidence>
<reference evidence="1 2" key="1">
    <citation type="journal article" date="2019" name="Mol. Biol. Evol.">
        <title>Blast fungal genomes show frequent chromosomal changes, gene gains and losses, and effector gene turnover.</title>
        <authorList>
            <person name="Gomez Luciano L.B."/>
            <person name="Jason Tsai I."/>
            <person name="Chuma I."/>
            <person name="Tosa Y."/>
            <person name="Chen Y.H."/>
            <person name="Li J.Y."/>
            <person name="Li M.Y."/>
            <person name="Jade Lu M.Y."/>
            <person name="Nakayashiki H."/>
            <person name="Li W.H."/>
        </authorList>
    </citation>
    <scope>NUCLEOTIDE SEQUENCE [LARGE SCALE GENOMIC DNA]</scope>
    <source>
        <strain evidence="1">MZ5-1-6</strain>
    </source>
</reference>
<sequence>LSSSSSPLSPLLLSNPGLVPLPVPVPVPHLCVWTGRAARSSASPVRKIVSVAADAKQNVPKQRPSKLRMLRVCQQTEVRLYVCDLDVPLKDSTQGLR</sequence>
<dbReference type="Proteomes" id="UP000294847">
    <property type="component" value="Chromosome 2"/>
</dbReference>
<evidence type="ECO:0000313" key="2">
    <source>
        <dbReference type="Proteomes" id="UP000294847"/>
    </source>
</evidence>
<proteinExistence type="predicted"/>
<gene>
    <name evidence="1" type="ORF">PoMZ_01976</name>
</gene>